<protein>
    <submittedName>
        <fullName evidence="2">Sulfatase</fullName>
    </submittedName>
</protein>
<dbReference type="STRING" id="234267.Acid_5306"/>
<dbReference type="FunCoup" id="Q01VQ9">
    <property type="interactions" value="158"/>
</dbReference>
<dbReference type="OrthoDB" id="9762324at2"/>
<dbReference type="Gene3D" id="3.30.1120.10">
    <property type="match status" value="1"/>
</dbReference>
<evidence type="ECO:0000259" key="1">
    <source>
        <dbReference type="Pfam" id="PF00884"/>
    </source>
</evidence>
<organism evidence="2">
    <name type="scientific">Solibacter usitatus (strain Ellin6076)</name>
    <dbReference type="NCBI Taxonomy" id="234267"/>
    <lineage>
        <taxon>Bacteria</taxon>
        <taxon>Pseudomonadati</taxon>
        <taxon>Acidobacteriota</taxon>
        <taxon>Terriglobia</taxon>
        <taxon>Bryobacterales</taxon>
        <taxon>Solibacteraceae</taxon>
        <taxon>Candidatus Solibacter</taxon>
    </lineage>
</organism>
<name>Q01VQ9_SOLUE</name>
<feature type="domain" description="Sulfatase N-terminal" evidence="1">
    <location>
        <begin position="7"/>
        <end position="336"/>
    </location>
</feature>
<dbReference type="Pfam" id="PF14707">
    <property type="entry name" value="Sulfatase_C"/>
    <property type="match status" value="1"/>
</dbReference>
<dbReference type="Gene3D" id="3.40.720.10">
    <property type="entry name" value="Alkaline Phosphatase, subunit A"/>
    <property type="match status" value="1"/>
</dbReference>
<dbReference type="InterPro" id="IPR000917">
    <property type="entry name" value="Sulfatase_N"/>
</dbReference>
<dbReference type="InterPro" id="IPR052701">
    <property type="entry name" value="GAG_Ulvan_Degrading_Sulfatases"/>
</dbReference>
<dbReference type="PANTHER" id="PTHR43751">
    <property type="entry name" value="SULFATASE"/>
    <property type="match status" value="1"/>
</dbReference>
<reference evidence="2" key="1">
    <citation type="submission" date="2006-10" db="EMBL/GenBank/DDBJ databases">
        <title>Complete sequence of Solibacter usitatus Ellin6076.</title>
        <authorList>
            <consortium name="US DOE Joint Genome Institute"/>
            <person name="Copeland A."/>
            <person name="Lucas S."/>
            <person name="Lapidus A."/>
            <person name="Barry K."/>
            <person name="Detter J.C."/>
            <person name="Glavina del Rio T."/>
            <person name="Hammon N."/>
            <person name="Israni S."/>
            <person name="Dalin E."/>
            <person name="Tice H."/>
            <person name="Pitluck S."/>
            <person name="Thompson L.S."/>
            <person name="Brettin T."/>
            <person name="Bruce D."/>
            <person name="Han C."/>
            <person name="Tapia R."/>
            <person name="Gilna P."/>
            <person name="Schmutz J."/>
            <person name="Larimer F."/>
            <person name="Land M."/>
            <person name="Hauser L."/>
            <person name="Kyrpides N."/>
            <person name="Mikhailova N."/>
            <person name="Janssen P.H."/>
            <person name="Kuske C.R."/>
            <person name="Richardson P."/>
        </authorList>
    </citation>
    <scope>NUCLEOTIDE SEQUENCE</scope>
    <source>
        <strain evidence="2">Ellin6076</strain>
    </source>
</reference>
<evidence type="ECO:0000313" key="2">
    <source>
        <dbReference type="EMBL" id="ABJ86256.1"/>
    </source>
</evidence>
<dbReference type="PANTHER" id="PTHR43751:SF2">
    <property type="entry name" value="SULFATASE N-TERMINAL DOMAIN-CONTAINING PROTEIN"/>
    <property type="match status" value="1"/>
</dbReference>
<gene>
    <name evidence="2" type="ordered locus">Acid_5306</name>
</gene>
<dbReference type="EMBL" id="CP000473">
    <property type="protein sequence ID" value="ABJ86256.1"/>
    <property type="molecule type" value="Genomic_DNA"/>
</dbReference>
<dbReference type="Pfam" id="PF00884">
    <property type="entry name" value="Sulfatase"/>
    <property type="match status" value="1"/>
</dbReference>
<accession>Q01VQ9</accession>
<sequence length="505" mass="56795">MATKKKPNILILWGDDIGWLNVSAYNHGIMGYKTPNIDRLAKEGAMFTDWYGQQSCTAGRAAFITGQSPIRTGLTKVGLPGAKIGLQPEDPTIAELLKPHGYVCGQFGKNHVGDRDEFLPTVHGFDEFFGNLYHLNAEEEPECVDYPKNPEFKKKFGPRGVLHCWANPDGTQKIEDTGPLNKKRMETMDEEITASAMDFMERQVKADKPFFLWWNSTKMHVWTHLKKECQGVTGLGVYADGMVEHDRQVGQMLDKLEELGIADNTIVMYSTDNGAEELSWPDGGTTPFRGEKDTNWEGAWRVPCAIRWPGVIKPGTVSNEVYSHQDMLPTLVAAAGEPDIVAKCKQGYKAGTKTFKVYLDGFNLGPHLKGEVKENPRPGFLYWSDEGDLMALRYGDWKVHFQVQRAEGMGAWQEPFVTLRCPMLFNLRMDPFENAEVAADVFYNKWRADRMFMLIPAGALVHQYMQTMIEFPPRQSPESWSVGNVMEKLRQHAAALESGSAIGVK</sequence>
<dbReference type="InterPro" id="IPR017850">
    <property type="entry name" value="Alkaline_phosphatase_core_sf"/>
</dbReference>
<dbReference type="CDD" id="cd16142">
    <property type="entry name" value="ARS_like"/>
    <property type="match status" value="1"/>
</dbReference>
<dbReference type="AlphaFoldDB" id="Q01VQ9"/>
<dbReference type="InParanoid" id="Q01VQ9"/>
<dbReference type="eggNOG" id="COG3119">
    <property type="taxonomic scope" value="Bacteria"/>
</dbReference>
<proteinExistence type="predicted"/>
<dbReference type="KEGG" id="sus:Acid_5306"/>
<dbReference type="SUPFAM" id="SSF53649">
    <property type="entry name" value="Alkaline phosphatase-like"/>
    <property type="match status" value="1"/>
</dbReference>
<dbReference type="HOGENOM" id="CLU_006332_10_0_0"/>